<dbReference type="GO" id="GO:0035556">
    <property type="term" value="P:intracellular signal transduction"/>
    <property type="evidence" value="ECO:0007669"/>
    <property type="project" value="InterPro"/>
</dbReference>
<dbReference type="GO" id="GO:0006171">
    <property type="term" value="P:cAMP biosynthetic process"/>
    <property type="evidence" value="ECO:0007669"/>
    <property type="project" value="TreeGrafter"/>
</dbReference>
<dbReference type="Pfam" id="PF00211">
    <property type="entry name" value="Guanylate_cyc"/>
    <property type="match status" value="1"/>
</dbReference>
<gene>
    <name evidence="2" type="ORF">SAMN04487972_1093</name>
</gene>
<organism evidence="2 3">
    <name type="scientific">Paracoccus halophilus</name>
    <dbReference type="NCBI Taxonomy" id="376733"/>
    <lineage>
        <taxon>Bacteria</taxon>
        <taxon>Pseudomonadati</taxon>
        <taxon>Pseudomonadota</taxon>
        <taxon>Alphaproteobacteria</taxon>
        <taxon>Rhodobacterales</taxon>
        <taxon>Paracoccaceae</taxon>
        <taxon>Paracoccus</taxon>
    </lineage>
</organism>
<evidence type="ECO:0000313" key="3">
    <source>
        <dbReference type="Proteomes" id="UP000182312"/>
    </source>
</evidence>
<dbReference type="InterPro" id="IPR050697">
    <property type="entry name" value="Adenylyl/Guanylyl_Cyclase_3/4"/>
</dbReference>
<feature type="domain" description="Guanylate cyclase" evidence="1">
    <location>
        <begin position="92"/>
        <end position="221"/>
    </location>
</feature>
<reference evidence="2 3" key="1">
    <citation type="submission" date="2016-10" db="EMBL/GenBank/DDBJ databases">
        <authorList>
            <person name="de Groot N.N."/>
        </authorList>
    </citation>
    <scope>NUCLEOTIDE SEQUENCE [LARGE SCALE GENOMIC DNA]</scope>
    <source>
        <strain evidence="2 3">CGMCC 1.6117</strain>
    </source>
</reference>
<dbReference type="CDD" id="cd07302">
    <property type="entry name" value="CHD"/>
    <property type="match status" value="1"/>
</dbReference>
<dbReference type="GO" id="GO:0004016">
    <property type="term" value="F:adenylate cyclase activity"/>
    <property type="evidence" value="ECO:0007669"/>
    <property type="project" value="UniProtKB-ARBA"/>
</dbReference>
<dbReference type="PANTHER" id="PTHR43081">
    <property type="entry name" value="ADENYLATE CYCLASE, TERMINAL-DIFFERENTIATION SPECIFIC-RELATED"/>
    <property type="match status" value="1"/>
</dbReference>
<sequence length="266" mass="28395">MPENASQPEIGNEELWRQIFHDGHPVLAGKQRRYRMLPGVPRCKLCFAPFGGFGGWVARRIGLRPSNRNPRFCNACDRFIEQFPGGAEVPLSILFCDLRGSVALGERIGAAAYAQTVARMRDTVVEALWRHDGFVLEFQGDSVIGVWPPGFSGADHARKAVAAAREVAEALARTAQGSDPIRAGIGLHTGPAFLCTFSAASGMLQEVGAFGQAMNIAARVSTLAEAGQILVTEAVCDAADQKAAPGALREVTLKGIDEPVRVTALS</sequence>
<evidence type="ECO:0000313" key="2">
    <source>
        <dbReference type="EMBL" id="SFA51829.1"/>
    </source>
</evidence>
<dbReference type="InterPro" id="IPR029787">
    <property type="entry name" value="Nucleotide_cyclase"/>
</dbReference>
<dbReference type="RefSeq" id="WP_052081407.1">
    <property type="nucleotide sequence ID" value="NZ_FOJO01000009.1"/>
</dbReference>
<dbReference type="AlphaFoldDB" id="A0A1I0TJ76"/>
<dbReference type="SUPFAM" id="SSF55073">
    <property type="entry name" value="Nucleotide cyclase"/>
    <property type="match status" value="1"/>
</dbReference>
<dbReference type="InterPro" id="IPR001054">
    <property type="entry name" value="A/G_cyclase"/>
</dbReference>
<accession>A0A1I0TJ76</accession>
<dbReference type="SMART" id="SM00044">
    <property type="entry name" value="CYCc"/>
    <property type="match status" value="1"/>
</dbReference>
<protein>
    <submittedName>
        <fullName evidence="2">Adenylate cyclase</fullName>
    </submittedName>
</protein>
<dbReference type="Proteomes" id="UP000182312">
    <property type="component" value="Unassembled WGS sequence"/>
</dbReference>
<evidence type="ECO:0000259" key="1">
    <source>
        <dbReference type="PROSITE" id="PS50125"/>
    </source>
</evidence>
<dbReference type="PANTHER" id="PTHR43081:SF1">
    <property type="entry name" value="ADENYLATE CYCLASE, TERMINAL-DIFFERENTIATION SPECIFIC"/>
    <property type="match status" value="1"/>
</dbReference>
<dbReference type="PROSITE" id="PS50125">
    <property type="entry name" value="GUANYLATE_CYCLASE_2"/>
    <property type="match status" value="1"/>
</dbReference>
<name>A0A1I0TJ76_9RHOB</name>
<proteinExistence type="predicted"/>
<dbReference type="EMBL" id="FOJO01000009">
    <property type="protein sequence ID" value="SFA51829.1"/>
    <property type="molecule type" value="Genomic_DNA"/>
</dbReference>
<dbReference type="Gene3D" id="3.30.70.1230">
    <property type="entry name" value="Nucleotide cyclase"/>
    <property type="match status" value="1"/>
</dbReference>